<dbReference type="EMBL" id="BPRB01000030">
    <property type="protein sequence ID" value="GJE58420.1"/>
    <property type="molecule type" value="Genomic_DNA"/>
</dbReference>
<reference evidence="1" key="1">
    <citation type="journal article" date="2021" name="Front. Microbiol.">
        <title>Comprehensive Comparative Genomics and Phenotyping of Methylobacterium Species.</title>
        <authorList>
            <person name="Alessa O."/>
            <person name="Ogura Y."/>
            <person name="Fujitani Y."/>
            <person name="Takami H."/>
            <person name="Hayashi T."/>
            <person name="Sahin N."/>
            <person name="Tani A."/>
        </authorList>
    </citation>
    <scope>NUCLEOTIDE SEQUENCE</scope>
    <source>
        <strain evidence="1">DSM 23632</strain>
    </source>
</reference>
<gene>
    <name evidence="1" type="ORF">MPOCJGCO_0501</name>
</gene>
<comment type="caution">
    <text evidence="1">The sequence shown here is derived from an EMBL/GenBank/DDBJ whole genome shotgun (WGS) entry which is preliminary data.</text>
</comment>
<accession>A0ABQ4TT99</accession>
<keyword evidence="2" id="KW-1185">Reference proteome</keyword>
<protein>
    <recommendedName>
        <fullName evidence="3">Pilus assembly protein</fullName>
    </recommendedName>
</protein>
<sequence>MTLLFILVTAAILYINQVLDYATTRASRQIMTGSTQSQATPATLSSFTQSLCSYLPAVISCSNVVVNLYVVPKAVQPSGYYGYVKSDMSGLVVPALTPGSGQFNLGTRGDYQYLQVIYPITFLPSAFAPMLSGGLTYNGKAAYLAISTVAFRNEQYQ</sequence>
<name>A0ABQ4TT99_9HYPH</name>
<reference evidence="1" key="2">
    <citation type="submission" date="2021-08" db="EMBL/GenBank/DDBJ databases">
        <authorList>
            <person name="Tani A."/>
            <person name="Ola A."/>
            <person name="Ogura Y."/>
            <person name="Katsura K."/>
            <person name="Hayashi T."/>
        </authorList>
    </citation>
    <scope>NUCLEOTIDE SEQUENCE</scope>
    <source>
        <strain evidence="1">DSM 23632</strain>
    </source>
</reference>
<evidence type="ECO:0008006" key="3">
    <source>
        <dbReference type="Google" id="ProtNLM"/>
    </source>
</evidence>
<evidence type="ECO:0000313" key="1">
    <source>
        <dbReference type="EMBL" id="GJE58420.1"/>
    </source>
</evidence>
<evidence type="ECO:0000313" key="2">
    <source>
        <dbReference type="Proteomes" id="UP001055057"/>
    </source>
</evidence>
<dbReference type="Proteomes" id="UP001055057">
    <property type="component" value="Unassembled WGS sequence"/>
</dbReference>
<organism evidence="1 2">
    <name type="scientific">Methylobacterium trifolii</name>
    <dbReference type="NCBI Taxonomy" id="1003092"/>
    <lineage>
        <taxon>Bacteria</taxon>
        <taxon>Pseudomonadati</taxon>
        <taxon>Pseudomonadota</taxon>
        <taxon>Alphaproteobacteria</taxon>
        <taxon>Hyphomicrobiales</taxon>
        <taxon>Methylobacteriaceae</taxon>
        <taxon>Methylobacterium</taxon>
    </lineage>
</organism>
<proteinExistence type="predicted"/>